<dbReference type="EMBL" id="JADNRY010000002">
    <property type="protein sequence ID" value="KAF9078126.1"/>
    <property type="molecule type" value="Genomic_DNA"/>
</dbReference>
<reference evidence="2" key="1">
    <citation type="submission" date="2020-11" db="EMBL/GenBank/DDBJ databases">
        <authorList>
            <consortium name="DOE Joint Genome Institute"/>
            <person name="Ahrendt S."/>
            <person name="Riley R."/>
            <person name="Andreopoulos W."/>
            <person name="Labutti K."/>
            <person name="Pangilinan J."/>
            <person name="Ruiz-Duenas F.J."/>
            <person name="Barrasa J.M."/>
            <person name="Sanchez-Garcia M."/>
            <person name="Camarero S."/>
            <person name="Miyauchi S."/>
            <person name="Serrano A."/>
            <person name="Linde D."/>
            <person name="Babiker R."/>
            <person name="Drula E."/>
            <person name="Ayuso-Fernandez I."/>
            <person name="Pacheco R."/>
            <person name="Padilla G."/>
            <person name="Ferreira P."/>
            <person name="Barriuso J."/>
            <person name="Kellner H."/>
            <person name="Castanera R."/>
            <person name="Alfaro M."/>
            <person name="Ramirez L."/>
            <person name="Pisabarro A.G."/>
            <person name="Kuo A."/>
            <person name="Tritt A."/>
            <person name="Lipzen A."/>
            <person name="He G."/>
            <person name="Yan M."/>
            <person name="Ng V."/>
            <person name="Cullen D."/>
            <person name="Martin F."/>
            <person name="Rosso M.-N."/>
            <person name="Henrissat B."/>
            <person name="Hibbett D."/>
            <person name="Martinez A.T."/>
            <person name="Grigoriev I.V."/>
        </authorList>
    </citation>
    <scope>NUCLEOTIDE SEQUENCE</scope>
    <source>
        <strain evidence="2">AH 40177</strain>
    </source>
</reference>
<dbReference type="CDD" id="cd04301">
    <property type="entry name" value="NAT_SF"/>
    <property type="match status" value="1"/>
</dbReference>
<evidence type="ECO:0000313" key="2">
    <source>
        <dbReference type="EMBL" id="KAF9078126.1"/>
    </source>
</evidence>
<dbReference type="Pfam" id="PF00583">
    <property type="entry name" value="Acetyltransf_1"/>
    <property type="match status" value="1"/>
</dbReference>
<dbReference type="AlphaFoldDB" id="A0A9P5Q4V7"/>
<evidence type="ECO:0000313" key="3">
    <source>
        <dbReference type="Proteomes" id="UP000772434"/>
    </source>
</evidence>
<dbReference type="Proteomes" id="UP000772434">
    <property type="component" value="Unassembled WGS sequence"/>
</dbReference>
<proteinExistence type="predicted"/>
<protein>
    <recommendedName>
        <fullName evidence="1">N-acetyltransferase domain-containing protein</fullName>
    </recommendedName>
</protein>
<evidence type="ECO:0000259" key="1">
    <source>
        <dbReference type="PROSITE" id="PS51186"/>
    </source>
</evidence>
<dbReference type="SUPFAM" id="SSF55729">
    <property type="entry name" value="Acyl-CoA N-acyltransferases (Nat)"/>
    <property type="match status" value="1"/>
</dbReference>
<name>A0A9P5Q4V7_9AGAR</name>
<gene>
    <name evidence="2" type="ORF">BDP27DRAFT_345459</name>
</gene>
<feature type="domain" description="N-acetyltransferase" evidence="1">
    <location>
        <begin position="63"/>
        <end position="242"/>
    </location>
</feature>
<dbReference type="GO" id="GO:0016747">
    <property type="term" value="F:acyltransferase activity, transferring groups other than amino-acyl groups"/>
    <property type="evidence" value="ECO:0007669"/>
    <property type="project" value="InterPro"/>
</dbReference>
<organism evidence="2 3">
    <name type="scientific">Rhodocollybia butyracea</name>
    <dbReference type="NCBI Taxonomy" id="206335"/>
    <lineage>
        <taxon>Eukaryota</taxon>
        <taxon>Fungi</taxon>
        <taxon>Dikarya</taxon>
        <taxon>Basidiomycota</taxon>
        <taxon>Agaricomycotina</taxon>
        <taxon>Agaricomycetes</taxon>
        <taxon>Agaricomycetidae</taxon>
        <taxon>Agaricales</taxon>
        <taxon>Marasmiineae</taxon>
        <taxon>Omphalotaceae</taxon>
        <taxon>Rhodocollybia</taxon>
    </lineage>
</organism>
<dbReference type="InterPro" id="IPR000182">
    <property type="entry name" value="GNAT_dom"/>
</dbReference>
<keyword evidence="3" id="KW-1185">Reference proteome</keyword>
<dbReference type="InterPro" id="IPR016181">
    <property type="entry name" value="Acyl_CoA_acyltransferase"/>
</dbReference>
<dbReference type="OrthoDB" id="508139at2759"/>
<dbReference type="PROSITE" id="PS51186">
    <property type="entry name" value="GNAT"/>
    <property type="match status" value="1"/>
</dbReference>
<comment type="caution">
    <text evidence="2">The sequence shown here is derived from an EMBL/GenBank/DDBJ whole genome shotgun (WGS) entry which is preliminary data.</text>
</comment>
<accession>A0A9P5Q4V7</accession>
<dbReference type="Gene3D" id="3.40.630.30">
    <property type="match status" value="1"/>
</dbReference>
<sequence length="256" mass="29685">MQSPITQPTSNTAMSETISVESLKLVVAPSERDDEEDERESEWPWLKTTKYLIILNETQVGHIIVQFIDVSRMEDSFCLLMDGWSHELAEFSAIFDPENGILREMVCRAGTGCWNMDDAWEMLEHPYLYIEEVVVEEAWRGRGIGSWAIPQLFQTEKVKASGSTYLFTWPTVLNRLEPHHLFGPIDTMAYEAKRQRNINFYRKIGFRRLGNSCFFCLAKDVNHPSRRIAPDQDAVYVEPPRKIPRTPADVLEMLFY</sequence>